<name>A0A8H3MI66_9GLOM</name>
<dbReference type="AlphaFoldDB" id="A0A8H3MI66"/>
<dbReference type="Proteomes" id="UP000615446">
    <property type="component" value="Unassembled WGS sequence"/>
</dbReference>
<organism evidence="1 2">
    <name type="scientific">Rhizophagus clarus</name>
    <dbReference type="NCBI Taxonomy" id="94130"/>
    <lineage>
        <taxon>Eukaryota</taxon>
        <taxon>Fungi</taxon>
        <taxon>Fungi incertae sedis</taxon>
        <taxon>Mucoromycota</taxon>
        <taxon>Glomeromycotina</taxon>
        <taxon>Glomeromycetes</taxon>
        <taxon>Glomerales</taxon>
        <taxon>Glomeraceae</taxon>
        <taxon>Rhizophagus</taxon>
    </lineage>
</organism>
<reference evidence="1" key="1">
    <citation type="submission" date="2019-10" db="EMBL/GenBank/DDBJ databases">
        <title>Conservation and host-specific expression of non-tandemly repeated heterogenous ribosome RNA gene in arbuscular mycorrhizal fungi.</title>
        <authorList>
            <person name="Maeda T."/>
            <person name="Kobayashi Y."/>
            <person name="Nakagawa T."/>
            <person name="Ezawa T."/>
            <person name="Yamaguchi K."/>
            <person name="Bino T."/>
            <person name="Nishimoto Y."/>
            <person name="Shigenobu S."/>
            <person name="Kawaguchi M."/>
        </authorList>
    </citation>
    <scope>NUCLEOTIDE SEQUENCE</scope>
    <source>
        <strain evidence="1">HR1</strain>
    </source>
</reference>
<proteinExistence type="predicted"/>
<comment type="caution">
    <text evidence="1">The sequence shown here is derived from an EMBL/GenBank/DDBJ whole genome shotgun (WGS) entry which is preliminary data.</text>
</comment>
<accession>A0A8H3MI66</accession>
<gene>
    <name evidence="1" type="ORF">RCL2_003124800</name>
</gene>
<dbReference type="EMBL" id="BLAL01000357">
    <property type="protein sequence ID" value="GET04956.1"/>
    <property type="molecule type" value="Genomic_DNA"/>
</dbReference>
<protein>
    <submittedName>
        <fullName evidence="1">Uncharacterized protein</fullName>
    </submittedName>
</protein>
<evidence type="ECO:0000313" key="1">
    <source>
        <dbReference type="EMBL" id="GET04956.1"/>
    </source>
</evidence>
<sequence length="88" mass="10651">MVHLQFEAQRQTIIYHWLNGTRLAIEIHQKMSISICTIRYNLKKLEETAWAQAHINDNWDMTIFTDETAFDFFQNKVKRWQKNGKRPI</sequence>
<evidence type="ECO:0000313" key="2">
    <source>
        <dbReference type="Proteomes" id="UP000615446"/>
    </source>
</evidence>